<reference evidence="3" key="1">
    <citation type="submission" date="2016-06" db="UniProtKB">
        <authorList>
            <consortium name="WormBaseParasite"/>
        </authorList>
    </citation>
    <scope>IDENTIFICATION</scope>
</reference>
<dbReference type="WBParaSite" id="OFLC_0000983201-mRNA-1">
    <property type="protein sequence ID" value="OFLC_0000983201-mRNA-1"/>
    <property type="gene ID" value="OFLC_0000983201"/>
</dbReference>
<gene>
    <name evidence="1" type="ORF">OFLC_LOCUS9833</name>
</gene>
<keyword evidence="2" id="KW-1185">Reference proteome</keyword>
<name>A0A183HQS1_9BILA</name>
<evidence type="ECO:0000313" key="1">
    <source>
        <dbReference type="EMBL" id="VDO63761.1"/>
    </source>
</evidence>
<protein>
    <submittedName>
        <fullName evidence="1 3">Uncharacterized protein</fullName>
    </submittedName>
</protein>
<sequence>MVESIISENELKVPSCGLPQIYRKYAPDKSRKIHLPEALALNPGTLSNFHKDCLACTGNHFTGLHSAINKFIPSTG</sequence>
<dbReference type="EMBL" id="UZAJ01012504">
    <property type="protein sequence ID" value="VDO63761.1"/>
    <property type="molecule type" value="Genomic_DNA"/>
</dbReference>
<proteinExistence type="predicted"/>
<dbReference type="STRING" id="387005.A0A183HQS1"/>
<dbReference type="AlphaFoldDB" id="A0A183HQS1"/>
<accession>A0A183HQS1</accession>
<organism evidence="3">
    <name type="scientific">Onchocerca flexuosa</name>
    <dbReference type="NCBI Taxonomy" id="387005"/>
    <lineage>
        <taxon>Eukaryota</taxon>
        <taxon>Metazoa</taxon>
        <taxon>Ecdysozoa</taxon>
        <taxon>Nematoda</taxon>
        <taxon>Chromadorea</taxon>
        <taxon>Rhabditida</taxon>
        <taxon>Spirurina</taxon>
        <taxon>Spiruromorpha</taxon>
        <taxon>Filarioidea</taxon>
        <taxon>Onchocercidae</taxon>
        <taxon>Onchocerca</taxon>
    </lineage>
</organism>
<dbReference type="Proteomes" id="UP000267606">
    <property type="component" value="Unassembled WGS sequence"/>
</dbReference>
<evidence type="ECO:0000313" key="3">
    <source>
        <dbReference type="WBParaSite" id="OFLC_0000983201-mRNA-1"/>
    </source>
</evidence>
<evidence type="ECO:0000313" key="2">
    <source>
        <dbReference type="Proteomes" id="UP000267606"/>
    </source>
</evidence>
<reference evidence="1 2" key="2">
    <citation type="submission" date="2018-11" db="EMBL/GenBank/DDBJ databases">
        <authorList>
            <consortium name="Pathogen Informatics"/>
        </authorList>
    </citation>
    <scope>NUCLEOTIDE SEQUENCE [LARGE SCALE GENOMIC DNA]</scope>
</reference>